<reference evidence="2" key="1">
    <citation type="submission" date="2013-08" db="EMBL/GenBank/DDBJ databases">
        <authorList>
            <person name="Mendez C."/>
            <person name="Richter M."/>
            <person name="Ferrer M."/>
            <person name="Sanchez J."/>
        </authorList>
    </citation>
    <scope>NUCLEOTIDE SEQUENCE</scope>
</reference>
<keyword evidence="1" id="KW-0175">Coiled coil</keyword>
<evidence type="ECO:0000313" key="2">
    <source>
        <dbReference type="EMBL" id="EQD70740.1"/>
    </source>
</evidence>
<name>T1CNW5_9ZZZZ</name>
<dbReference type="PANTHER" id="PTHR32309">
    <property type="entry name" value="TYROSINE-PROTEIN KINASE"/>
    <property type="match status" value="1"/>
</dbReference>
<dbReference type="AlphaFoldDB" id="T1CNW5"/>
<dbReference type="GO" id="GO:0004713">
    <property type="term" value="F:protein tyrosine kinase activity"/>
    <property type="evidence" value="ECO:0007669"/>
    <property type="project" value="TreeGrafter"/>
</dbReference>
<proteinExistence type="predicted"/>
<dbReference type="Pfam" id="PF23607">
    <property type="entry name" value="WZC_N"/>
    <property type="match status" value="1"/>
</dbReference>
<evidence type="ECO:0000256" key="1">
    <source>
        <dbReference type="SAM" id="Coils"/>
    </source>
</evidence>
<organism evidence="2">
    <name type="scientific">mine drainage metagenome</name>
    <dbReference type="NCBI Taxonomy" id="410659"/>
    <lineage>
        <taxon>unclassified sequences</taxon>
        <taxon>metagenomes</taxon>
        <taxon>ecological metagenomes</taxon>
    </lineage>
</organism>
<dbReference type="EMBL" id="AUZY01003038">
    <property type="protein sequence ID" value="EQD70740.1"/>
    <property type="molecule type" value="Genomic_DNA"/>
</dbReference>
<keyword evidence="2" id="KW-0418">Kinase</keyword>
<keyword evidence="2" id="KW-0808">Transferase</keyword>
<feature type="non-terminal residue" evidence="2">
    <location>
        <position position="1"/>
    </location>
</feature>
<accession>T1CNW5</accession>
<comment type="caution">
    <text evidence="2">The sequence shown here is derived from an EMBL/GenBank/DDBJ whole genome shotgun (WGS) entry which is preliminary data.</text>
</comment>
<gene>
    <name evidence="2" type="ORF">B1B_04839</name>
</gene>
<reference evidence="2" key="2">
    <citation type="journal article" date="2014" name="ISME J.">
        <title>Microbial stratification in low pH oxic and suboxic macroscopic growths along an acid mine drainage.</title>
        <authorList>
            <person name="Mendez-Garcia C."/>
            <person name="Mesa V."/>
            <person name="Sprenger R.R."/>
            <person name="Richter M."/>
            <person name="Diez M.S."/>
            <person name="Solano J."/>
            <person name="Bargiela R."/>
            <person name="Golyshina O.V."/>
            <person name="Manteca A."/>
            <person name="Ramos J.L."/>
            <person name="Gallego J.R."/>
            <person name="Llorente I."/>
            <person name="Martins Dos Santos V.A."/>
            <person name="Jensen O.N."/>
            <person name="Pelaez A.I."/>
            <person name="Sanchez J."/>
            <person name="Ferrer M."/>
        </authorList>
    </citation>
    <scope>NUCLEOTIDE SEQUENCE</scope>
</reference>
<dbReference type="PANTHER" id="PTHR32309:SF13">
    <property type="entry name" value="FERRIC ENTEROBACTIN TRANSPORT PROTEIN FEPE"/>
    <property type="match status" value="1"/>
</dbReference>
<dbReference type="GO" id="GO:0005886">
    <property type="term" value="C:plasma membrane"/>
    <property type="evidence" value="ECO:0007669"/>
    <property type="project" value="TreeGrafter"/>
</dbReference>
<sequence>KKLRLLAEPRGHFLLETRKRALILKGVVGKPVRSPTGFALWITRLKARPGNTFRIERVDTEQAVTGLRGGLSAIELGVRTGIIELALDGPHPRWLDRVVDAIVYQYRLENVAAKAAQARESLAFIERQLPRLKNRLNRAETRYNRYRAQNHIIDVSAQTRALLTEA</sequence>
<protein>
    <submittedName>
        <fullName evidence="2">Protein tyrosine kinase Etk</fullName>
    </submittedName>
</protein>
<dbReference type="InterPro" id="IPR050445">
    <property type="entry name" value="Bact_polysacc_biosynth/exp"/>
</dbReference>
<feature type="non-terminal residue" evidence="2">
    <location>
        <position position="166"/>
    </location>
</feature>
<feature type="coiled-coil region" evidence="1">
    <location>
        <begin position="108"/>
        <end position="149"/>
    </location>
</feature>